<evidence type="ECO:0000313" key="1">
    <source>
        <dbReference type="EMBL" id="TDQ66871.1"/>
    </source>
</evidence>
<dbReference type="SUPFAM" id="SSF51316">
    <property type="entry name" value="Mss4-like"/>
    <property type="match status" value="1"/>
</dbReference>
<comment type="caution">
    <text evidence="1">The sequence shown here is derived from an EMBL/GenBank/DDBJ whole genome shotgun (WGS) entry which is preliminary data.</text>
</comment>
<dbReference type="Proteomes" id="UP000295391">
    <property type="component" value="Unassembled WGS sequence"/>
</dbReference>
<gene>
    <name evidence="1" type="ORF">ATL17_0877</name>
</gene>
<dbReference type="InterPro" id="IPR011057">
    <property type="entry name" value="Mss4-like_sf"/>
</dbReference>
<dbReference type="OrthoDB" id="7268727at2"/>
<dbReference type="RefSeq" id="WP_133571529.1">
    <property type="nucleotide sequence ID" value="NZ_SNYR01000001.1"/>
</dbReference>
<evidence type="ECO:0000313" key="2">
    <source>
        <dbReference type="Proteomes" id="UP000295391"/>
    </source>
</evidence>
<dbReference type="Gene3D" id="3.90.1590.10">
    <property type="entry name" value="glutathione-dependent formaldehyde- activating enzyme (gfa)"/>
    <property type="match status" value="1"/>
</dbReference>
<name>A0A4R6VTU8_9HYPH</name>
<dbReference type="AlphaFoldDB" id="A0A4R6VTU8"/>
<proteinExistence type="predicted"/>
<sequence>MSNSTQLNCKCGQVKLEVQGEPFLVSECLCTSCRAAAQRLQSLPGLTDMLTSYGATGCADFRKDRVCILAGADQLKDFRLSAEAGTRRVVASCCNTPIFMEMKGGHWLSIYLDLWPENERPKVELRTMVGDLDDASAVPNDVPNLKTHSVKFYGKLLAAWVAMGFKTPKFETGGTLDV</sequence>
<organism evidence="1 2">
    <name type="scientific">Maritalea mobilis</name>
    <dbReference type="NCBI Taxonomy" id="483324"/>
    <lineage>
        <taxon>Bacteria</taxon>
        <taxon>Pseudomonadati</taxon>
        <taxon>Pseudomonadota</taxon>
        <taxon>Alphaproteobacteria</taxon>
        <taxon>Hyphomicrobiales</taxon>
        <taxon>Devosiaceae</taxon>
        <taxon>Maritalea</taxon>
    </lineage>
</organism>
<dbReference type="Pfam" id="PF19648">
    <property type="entry name" value="DUF6151"/>
    <property type="match status" value="1"/>
</dbReference>
<dbReference type="InterPro" id="IPR046149">
    <property type="entry name" value="DUF6151"/>
</dbReference>
<keyword evidence="2" id="KW-1185">Reference proteome</keyword>
<protein>
    <recommendedName>
        <fullName evidence="3">CENP-V/GFA domain-containing protein</fullName>
    </recommendedName>
</protein>
<accession>A0A4R6VTU8</accession>
<evidence type="ECO:0008006" key="3">
    <source>
        <dbReference type="Google" id="ProtNLM"/>
    </source>
</evidence>
<dbReference type="EMBL" id="SNYR01000001">
    <property type="protein sequence ID" value="TDQ66871.1"/>
    <property type="molecule type" value="Genomic_DNA"/>
</dbReference>
<reference evidence="1 2" key="1">
    <citation type="submission" date="2019-03" db="EMBL/GenBank/DDBJ databases">
        <title>Genomic Encyclopedia of Type Strains, Phase III (KMG-III): the genomes of soil and plant-associated and newly described type strains.</title>
        <authorList>
            <person name="Whitman W."/>
        </authorList>
    </citation>
    <scope>NUCLEOTIDE SEQUENCE [LARGE SCALE GENOMIC DNA]</scope>
    <source>
        <strain evidence="1 2">CGMCC 1.7002</strain>
    </source>
</reference>